<accession>A0A839NCE0</accession>
<dbReference type="EC" id="1.1.1.30" evidence="4"/>
<comment type="caution">
    <text evidence="4">The sequence shown here is derived from an EMBL/GenBank/DDBJ whole genome shotgun (WGS) entry which is preliminary data.</text>
</comment>
<comment type="similarity">
    <text evidence="1 3">Belongs to the short-chain dehydrogenases/reductases (SDR) family.</text>
</comment>
<dbReference type="PANTHER" id="PTHR42879">
    <property type="entry name" value="3-OXOACYL-(ACYL-CARRIER-PROTEIN) REDUCTASE"/>
    <property type="match status" value="1"/>
</dbReference>
<dbReference type="SUPFAM" id="SSF51735">
    <property type="entry name" value="NAD(P)-binding Rossmann-fold domains"/>
    <property type="match status" value="1"/>
</dbReference>
<dbReference type="PANTHER" id="PTHR42879:SF2">
    <property type="entry name" value="3-OXOACYL-[ACYL-CARRIER-PROTEIN] REDUCTASE FABG"/>
    <property type="match status" value="1"/>
</dbReference>
<dbReference type="AlphaFoldDB" id="A0A839NCE0"/>
<dbReference type="EMBL" id="JACHVQ010000002">
    <property type="protein sequence ID" value="MBB2892855.1"/>
    <property type="molecule type" value="Genomic_DNA"/>
</dbReference>
<dbReference type="Gene3D" id="3.40.50.720">
    <property type="entry name" value="NAD(P)-binding Rossmann-like Domain"/>
    <property type="match status" value="1"/>
</dbReference>
<dbReference type="Pfam" id="PF00106">
    <property type="entry name" value="adh_short"/>
    <property type="match status" value="1"/>
</dbReference>
<evidence type="ECO:0000313" key="5">
    <source>
        <dbReference type="Proteomes" id="UP000559182"/>
    </source>
</evidence>
<dbReference type="PRINTS" id="PR00080">
    <property type="entry name" value="SDRFAMILY"/>
</dbReference>
<dbReference type="FunFam" id="3.40.50.720:FF:000084">
    <property type="entry name" value="Short-chain dehydrogenase reductase"/>
    <property type="match status" value="1"/>
</dbReference>
<dbReference type="GO" id="GO:0003858">
    <property type="term" value="F:3-hydroxybutyrate dehydrogenase activity"/>
    <property type="evidence" value="ECO:0007669"/>
    <property type="project" value="UniProtKB-EC"/>
</dbReference>
<evidence type="ECO:0000256" key="1">
    <source>
        <dbReference type="ARBA" id="ARBA00006484"/>
    </source>
</evidence>
<dbReference type="PRINTS" id="PR00081">
    <property type="entry name" value="GDHRDH"/>
</dbReference>
<name>A0A839NCE0_9MICO</name>
<dbReference type="InterPro" id="IPR050259">
    <property type="entry name" value="SDR"/>
</dbReference>
<evidence type="ECO:0000313" key="4">
    <source>
        <dbReference type="EMBL" id="MBB2892855.1"/>
    </source>
</evidence>
<dbReference type="Proteomes" id="UP000559182">
    <property type="component" value="Unassembled WGS sequence"/>
</dbReference>
<sequence length="255" mass="27431">MPETLRGKHAIVTGAASGIGLAVTQQLAADGCAVTAVDLAGPPLDELARAHPRVRIAPCDLGHPSEIHRLVAQVDNADIIVNNAGIQRVHPVEEFPEEEWDTMIAVMLTAPYLLTKLCLPGMYERGWGRVINVSSVHGLVASPYKSCYVACKHALIGFTKALALEAGARCSDVTTHAICPSYVRTPLVEKQIADQAKAHRLDESEVVEQVMLSSNAVRRLIEPEEVAEAVRYVCRDGAWSMSGAALTLDAGWLAH</sequence>
<dbReference type="RefSeq" id="WP_343065901.1">
    <property type="nucleotide sequence ID" value="NZ_JACHVQ010000002.1"/>
</dbReference>
<evidence type="ECO:0000256" key="2">
    <source>
        <dbReference type="ARBA" id="ARBA00023002"/>
    </source>
</evidence>
<dbReference type="PROSITE" id="PS00061">
    <property type="entry name" value="ADH_SHORT"/>
    <property type="match status" value="1"/>
</dbReference>
<evidence type="ECO:0000256" key="3">
    <source>
        <dbReference type="RuleBase" id="RU000363"/>
    </source>
</evidence>
<dbReference type="InterPro" id="IPR002347">
    <property type="entry name" value="SDR_fam"/>
</dbReference>
<organism evidence="4 5">
    <name type="scientific">Flexivirga oryzae</name>
    <dbReference type="NCBI Taxonomy" id="1794944"/>
    <lineage>
        <taxon>Bacteria</taxon>
        <taxon>Bacillati</taxon>
        <taxon>Actinomycetota</taxon>
        <taxon>Actinomycetes</taxon>
        <taxon>Micrococcales</taxon>
        <taxon>Dermacoccaceae</taxon>
        <taxon>Flexivirga</taxon>
    </lineage>
</organism>
<reference evidence="4 5" key="1">
    <citation type="submission" date="2020-08" db="EMBL/GenBank/DDBJ databases">
        <title>Sequencing the genomes of 1000 actinobacteria strains.</title>
        <authorList>
            <person name="Klenk H.-P."/>
        </authorList>
    </citation>
    <scope>NUCLEOTIDE SEQUENCE [LARGE SCALE GENOMIC DNA]</scope>
    <source>
        <strain evidence="4 5">DSM 105369</strain>
    </source>
</reference>
<dbReference type="GO" id="GO:0032787">
    <property type="term" value="P:monocarboxylic acid metabolic process"/>
    <property type="evidence" value="ECO:0007669"/>
    <property type="project" value="UniProtKB-ARBA"/>
</dbReference>
<proteinExistence type="inferred from homology"/>
<protein>
    <submittedName>
        <fullName evidence="4">3-hydroxybutyrate dehydrogenase</fullName>
        <ecNumber evidence="4">1.1.1.30</ecNumber>
    </submittedName>
</protein>
<dbReference type="InterPro" id="IPR036291">
    <property type="entry name" value="NAD(P)-bd_dom_sf"/>
</dbReference>
<gene>
    <name evidence="4" type="ORF">FHU39_002873</name>
</gene>
<dbReference type="NCBIfam" id="NF009093">
    <property type="entry name" value="PRK12429.1"/>
    <property type="match status" value="1"/>
</dbReference>
<keyword evidence="2 4" id="KW-0560">Oxidoreductase</keyword>
<keyword evidence="5" id="KW-1185">Reference proteome</keyword>
<dbReference type="InterPro" id="IPR020904">
    <property type="entry name" value="Sc_DH/Rdtase_CS"/>
</dbReference>